<name>A0A3P8F4L3_9TREM</name>
<sequence>MVYHLLKVLYAHLYIMKLVYIQYEQYYRIVYLNVLESYDLDHLQY</sequence>
<reference evidence="1 2" key="1">
    <citation type="submission" date="2018-11" db="EMBL/GenBank/DDBJ databases">
        <authorList>
            <consortium name="Pathogen Informatics"/>
        </authorList>
    </citation>
    <scope>NUCLEOTIDE SEQUENCE [LARGE SCALE GENOMIC DNA]</scope>
    <source>
        <strain>Denwood</strain>
        <strain evidence="2">Zambia</strain>
    </source>
</reference>
<proteinExistence type="predicted"/>
<keyword evidence="2" id="KW-1185">Reference proteome</keyword>
<organism evidence="1 2">
    <name type="scientific">Schistosoma mattheei</name>
    <dbReference type="NCBI Taxonomy" id="31246"/>
    <lineage>
        <taxon>Eukaryota</taxon>
        <taxon>Metazoa</taxon>
        <taxon>Spiralia</taxon>
        <taxon>Lophotrochozoa</taxon>
        <taxon>Platyhelminthes</taxon>
        <taxon>Trematoda</taxon>
        <taxon>Digenea</taxon>
        <taxon>Strigeidida</taxon>
        <taxon>Schistosomatoidea</taxon>
        <taxon>Schistosomatidae</taxon>
        <taxon>Schistosoma</taxon>
    </lineage>
</organism>
<dbReference type="AlphaFoldDB" id="A0A3P8F4L3"/>
<protein>
    <submittedName>
        <fullName evidence="1">Uncharacterized protein</fullName>
    </submittedName>
</protein>
<dbReference type="EMBL" id="UZAL01029836">
    <property type="protein sequence ID" value="VDP50635.1"/>
    <property type="molecule type" value="Genomic_DNA"/>
</dbReference>
<evidence type="ECO:0000313" key="1">
    <source>
        <dbReference type="EMBL" id="VDP50635.1"/>
    </source>
</evidence>
<gene>
    <name evidence="1" type="ORF">SMTD_LOCUS9589</name>
</gene>
<dbReference type="Proteomes" id="UP000269396">
    <property type="component" value="Unassembled WGS sequence"/>
</dbReference>
<accession>A0A3P8F4L3</accession>
<evidence type="ECO:0000313" key="2">
    <source>
        <dbReference type="Proteomes" id="UP000269396"/>
    </source>
</evidence>